<organism evidence="1 2">
    <name type="scientific">Gossypium anomalum</name>
    <dbReference type="NCBI Taxonomy" id="47600"/>
    <lineage>
        <taxon>Eukaryota</taxon>
        <taxon>Viridiplantae</taxon>
        <taxon>Streptophyta</taxon>
        <taxon>Embryophyta</taxon>
        <taxon>Tracheophyta</taxon>
        <taxon>Spermatophyta</taxon>
        <taxon>Magnoliopsida</taxon>
        <taxon>eudicotyledons</taxon>
        <taxon>Gunneridae</taxon>
        <taxon>Pentapetalae</taxon>
        <taxon>rosids</taxon>
        <taxon>malvids</taxon>
        <taxon>Malvales</taxon>
        <taxon>Malvaceae</taxon>
        <taxon>Malvoideae</taxon>
        <taxon>Gossypium</taxon>
    </lineage>
</organism>
<protein>
    <submittedName>
        <fullName evidence="1">Uncharacterized protein</fullName>
    </submittedName>
</protein>
<keyword evidence="2" id="KW-1185">Reference proteome</keyword>
<dbReference type="AlphaFoldDB" id="A0A8J5YUP7"/>
<proteinExistence type="predicted"/>
<dbReference type="Proteomes" id="UP000701853">
    <property type="component" value="Chromosome 9"/>
</dbReference>
<name>A0A8J5YUP7_9ROSI</name>
<sequence length="80" mass="8634">MALLENIVSSSENSIQEGTGGAIRVLEEAVEEGSPQVQRACHQNPPPSWNLESLEYSSKAVNSSAGLLRLRLDNKLTIKA</sequence>
<evidence type="ECO:0000313" key="1">
    <source>
        <dbReference type="EMBL" id="KAG8482905.1"/>
    </source>
</evidence>
<evidence type="ECO:0000313" key="2">
    <source>
        <dbReference type="Proteomes" id="UP000701853"/>
    </source>
</evidence>
<comment type="caution">
    <text evidence="1">The sequence shown here is derived from an EMBL/GenBank/DDBJ whole genome shotgun (WGS) entry which is preliminary data.</text>
</comment>
<gene>
    <name evidence="1" type="ORF">CXB51_024491</name>
</gene>
<accession>A0A8J5YUP7</accession>
<dbReference type="EMBL" id="JAHUZN010000009">
    <property type="protein sequence ID" value="KAG8482905.1"/>
    <property type="molecule type" value="Genomic_DNA"/>
</dbReference>
<reference evidence="1 2" key="1">
    <citation type="journal article" date="2021" name="bioRxiv">
        <title>The Gossypium anomalum genome as a resource for cotton improvement and evolutionary analysis of hybrid incompatibility.</title>
        <authorList>
            <person name="Grover C.E."/>
            <person name="Yuan D."/>
            <person name="Arick M.A."/>
            <person name="Miller E.R."/>
            <person name="Hu G."/>
            <person name="Peterson D.G."/>
            <person name="Wendel J.F."/>
            <person name="Udall J.A."/>
        </authorList>
    </citation>
    <scope>NUCLEOTIDE SEQUENCE [LARGE SCALE GENOMIC DNA]</scope>
    <source>
        <strain evidence="1">JFW-Udall</strain>
        <tissue evidence="1">Leaf</tissue>
    </source>
</reference>